<organism evidence="4 5">
    <name type="scientific">Candidatus Faeciplasma avium</name>
    <dbReference type="NCBI Taxonomy" id="2840798"/>
    <lineage>
        <taxon>Bacteria</taxon>
        <taxon>Bacillati</taxon>
        <taxon>Bacillota</taxon>
        <taxon>Clostridia</taxon>
        <taxon>Eubacteriales</taxon>
        <taxon>Oscillospiraceae</taxon>
        <taxon>Oscillospiraceae incertae sedis</taxon>
        <taxon>Candidatus Faeciplasma</taxon>
    </lineage>
</organism>
<keyword evidence="4" id="KW-0808">Transferase</keyword>
<name>A0A9D1T3I1_9FIRM</name>
<dbReference type="Pfam" id="PF01276">
    <property type="entry name" value="OKR_DC_1"/>
    <property type="match status" value="1"/>
</dbReference>
<protein>
    <submittedName>
        <fullName evidence="4">PLP-dependent transferase</fullName>
    </submittedName>
</protein>
<dbReference type="AlphaFoldDB" id="A0A9D1T3I1"/>
<feature type="non-terminal residue" evidence="4">
    <location>
        <position position="413"/>
    </location>
</feature>
<evidence type="ECO:0000256" key="1">
    <source>
        <dbReference type="ARBA" id="ARBA00001933"/>
    </source>
</evidence>
<reference evidence="4" key="2">
    <citation type="journal article" date="2021" name="PeerJ">
        <title>Extensive microbial diversity within the chicken gut microbiome revealed by metagenomics and culture.</title>
        <authorList>
            <person name="Gilroy R."/>
            <person name="Ravi A."/>
            <person name="Getino M."/>
            <person name="Pursley I."/>
            <person name="Horton D.L."/>
            <person name="Alikhan N.F."/>
            <person name="Baker D."/>
            <person name="Gharbi K."/>
            <person name="Hall N."/>
            <person name="Watson M."/>
            <person name="Adriaenssens E.M."/>
            <person name="Foster-Nyarko E."/>
            <person name="Jarju S."/>
            <person name="Secka A."/>
            <person name="Antonio M."/>
            <person name="Oren A."/>
            <person name="Chaudhuri R.R."/>
            <person name="La Ragione R."/>
            <person name="Hildebrand F."/>
            <person name="Pallen M.J."/>
        </authorList>
    </citation>
    <scope>NUCLEOTIDE SEQUENCE</scope>
    <source>
        <strain evidence="4">1370</strain>
    </source>
</reference>
<dbReference type="InterPro" id="IPR015424">
    <property type="entry name" value="PyrdxlP-dep_Trfase"/>
</dbReference>
<proteinExistence type="predicted"/>
<reference evidence="4" key="1">
    <citation type="submission" date="2020-10" db="EMBL/GenBank/DDBJ databases">
        <authorList>
            <person name="Gilroy R."/>
        </authorList>
    </citation>
    <scope>NUCLEOTIDE SEQUENCE</scope>
    <source>
        <strain evidence="4">1370</strain>
    </source>
</reference>
<gene>
    <name evidence="4" type="ORF">IAD28_00045</name>
</gene>
<keyword evidence="2" id="KW-0663">Pyridoxal phosphate</keyword>
<dbReference type="EMBL" id="DVOL01000001">
    <property type="protein sequence ID" value="HIV10076.1"/>
    <property type="molecule type" value="Genomic_DNA"/>
</dbReference>
<evidence type="ECO:0000259" key="3">
    <source>
        <dbReference type="Pfam" id="PF01276"/>
    </source>
</evidence>
<evidence type="ECO:0000256" key="2">
    <source>
        <dbReference type="ARBA" id="ARBA00022898"/>
    </source>
</evidence>
<dbReference type="SUPFAM" id="SSF53383">
    <property type="entry name" value="PLP-dependent transferases"/>
    <property type="match status" value="1"/>
</dbReference>
<comment type="caution">
    <text evidence="4">The sequence shown here is derived from an EMBL/GenBank/DDBJ whole genome shotgun (WGS) entry which is preliminary data.</text>
</comment>
<dbReference type="Gene3D" id="3.40.640.10">
    <property type="entry name" value="Type I PLP-dependent aspartate aminotransferase-like (Major domain)"/>
    <property type="match status" value="1"/>
</dbReference>
<evidence type="ECO:0000313" key="4">
    <source>
        <dbReference type="EMBL" id="HIV10076.1"/>
    </source>
</evidence>
<evidence type="ECO:0000313" key="5">
    <source>
        <dbReference type="Proteomes" id="UP000823960"/>
    </source>
</evidence>
<sequence>MDTPIVDFVREYAKSGAVRLHMPGHKGSPLLGPEELDITELPGADILYSAKGIIKRSEENASRLFGSAMTLYSTEGSTLSIRAMLWLVRAECAGKGRAPVILAARNAHRSFLTGCMLLGIEAFWLYPESGGLHGSKISASSLKKALKELKPDAVYLTSPDYIGGMADIAEASRLCKAHGALLLVDNAHGGYLRFLEKSLHPLDLGADLVCDSAHKTLPVLTGGGYLHISGSSPGSVLERAEEAMAVFASTSPSYLILQSLDMANRLLDGGLPERIQKVCRLVGEAKKRLSDHGIAVCSDEPMKLCLMPKSYGYTGDDMSMLLAKKGIYCEFSDPDYLTLMPSGMTSPSELERAVNQILLVERRQPILSQPPKAAPGERVLSCLEAMLLARKRVPISCAVGEVFAGIETSCPPA</sequence>
<dbReference type="PANTHER" id="PTHR43277:SF4">
    <property type="entry name" value="ARGININE DECARBOXYLASE"/>
    <property type="match status" value="1"/>
</dbReference>
<dbReference type="PANTHER" id="PTHR43277">
    <property type="entry name" value="ARGININE DECARBOXYLASE"/>
    <property type="match status" value="1"/>
</dbReference>
<accession>A0A9D1T3I1</accession>
<dbReference type="InterPro" id="IPR052357">
    <property type="entry name" value="Orn_Lys_Arg_decarboxylase-I"/>
</dbReference>
<comment type="cofactor">
    <cofactor evidence="1">
        <name>pyridoxal 5'-phosphate</name>
        <dbReference type="ChEBI" id="CHEBI:597326"/>
    </cofactor>
</comment>
<feature type="domain" description="Orn/Lys/Arg decarboxylases family 1 pyridoxal-P attachment site" evidence="3">
    <location>
        <begin position="3"/>
        <end position="288"/>
    </location>
</feature>
<dbReference type="Proteomes" id="UP000823960">
    <property type="component" value="Unassembled WGS sequence"/>
</dbReference>
<dbReference type="GO" id="GO:0016740">
    <property type="term" value="F:transferase activity"/>
    <property type="evidence" value="ECO:0007669"/>
    <property type="project" value="UniProtKB-KW"/>
</dbReference>
<dbReference type="InterPro" id="IPR000310">
    <property type="entry name" value="Orn/Lys/Arg_deCO2ase_major_dom"/>
</dbReference>
<dbReference type="InterPro" id="IPR015421">
    <property type="entry name" value="PyrdxlP-dep_Trfase_major"/>
</dbReference>